<name>A0A0N1HF11_9EURO</name>
<feature type="region of interest" description="Disordered" evidence="1">
    <location>
        <begin position="79"/>
        <end position="103"/>
    </location>
</feature>
<evidence type="ECO:0000256" key="1">
    <source>
        <dbReference type="SAM" id="MobiDB-lite"/>
    </source>
</evidence>
<feature type="compositionally biased region" description="Low complexity" evidence="1">
    <location>
        <begin position="361"/>
        <end position="375"/>
    </location>
</feature>
<feature type="region of interest" description="Disordered" evidence="1">
    <location>
        <begin position="491"/>
        <end position="520"/>
    </location>
</feature>
<feature type="region of interest" description="Disordered" evidence="1">
    <location>
        <begin position="532"/>
        <end position="553"/>
    </location>
</feature>
<evidence type="ECO:0000313" key="2">
    <source>
        <dbReference type="EMBL" id="KPI43617.1"/>
    </source>
</evidence>
<gene>
    <name evidence="2" type="ORF">AB675_6899</name>
</gene>
<evidence type="ECO:0008006" key="4">
    <source>
        <dbReference type="Google" id="ProtNLM"/>
    </source>
</evidence>
<dbReference type="VEuPathDB" id="FungiDB:AB675_6899"/>
<proteinExistence type="predicted"/>
<dbReference type="Proteomes" id="UP000038010">
    <property type="component" value="Unassembled WGS sequence"/>
</dbReference>
<keyword evidence="3" id="KW-1185">Reference proteome</keyword>
<feature type="compositionally biased region" description="Low complexity" evidence="1">
    <location>
        <begin position="695"/>
        <end position="708"/>
    </location>
</feature>
<reference evidence="2 3" key="1">
    <citation type="submission" date="2015-06" db="EMBL/GenBank/DDBJ databases">
        <title>Draft genome of the ant-associated black yeast Phialophora attae CBS 131958.</title>
        <authorList>
            <person name="Moreno L.F."/>
            <person name="Stielow B.J."/>
            <person name="de Hoog S."/>
            <person name="Vicente V.A."/>
            <person name="Weiss V.A."/>
            <person name="de Vries M."/>
            <person name="Cruz L.M."/>
            <person name="Souza E.M."/>
        </authorList>
    </citation>
    <scope>NUCLEOTIDE SEQUENCE [LARGE SCALE GENOMIC DNA]</scope>
    <source>
        <strain evidence="2 3">CBS 131958</strain>
    </source>
</reference>
<dbReference type="OrthoDB" id="4159210at2759"/>
<feature type="compositionally biased region" description="Pro residues" evidence="1">
    <location>
        <begin position="651"/>
        <end position="667"/>
    </location>
</feature>
<sequence length="766" mass="83532">MSRSNKRAGQRLMQDDPQRPPASPSTSFRSLGPYLSRKLSRNKLNSDACEAGAPSPQRCTTIKGEGENIRTVLRRARSTTWSNDALSRPGPATPKIDRAPRKPPPYAEAYRHAILHEKLEIALPTRELKRTGSFLARYSRAISPPTGSALSEPGSQQRRPSLSVTVATKIMMLSDDGYILQYNTEGPSNRTPERILKLGEESIAVASDELPGRHWVLNVVSDSRNIDLGVDNLVLSPNLSSLSVRNGQKRPQHVSGCLIAFADDSTFNEWLVAVRTEIERLGGLEYDPDALAASSKPVPFSDLYSPVFPSAPFVRPFDAARRSPLQMSQVEDPLLSRSTRRSSLYTDSDTEHPPRSPAYDRASTPSRSHSSSATSVRREDYAEWDETASTPTKVGFMPQTKRSRRPELTPIIVEPLATQGLASDRSSRTSLMLRTPTLASDAVHQMAGAFEKPQTPSTPGASFGPNLAPFALTYMLEQTVDAPLSHEIVRASTQTPSPPPPPYTLAPQRRSSQKRAKEAMVEDGAGLGISELTQSPSGHPSPISPAAETSMLQQNRPTIPTRLRRKDDDGSIWVPPAAPLRRVASTTRAGSKFFPVIPTDDGYGHAEQGTQDMIPAQAPRSGPMLQSPFREPGILRQPRSMPLLTAASTPFAPPPNCPLPAVPPTPPSSRLNDTWPLMPADPLLPSLPNTKLTDSSTSGHRTRSTTNRSRSKPELPTLDTTRAARTREWVSPLSSNPLSPAEVKFARRLSTVNGFPVVNTEILPVD</sequence>
<feature type="region of interest" description="Disordered" evidence="1">
    <location>
        <begin position="1"/>
        <end position="65"/>
    </location>
</feature>
<dbReference type="RefSeq" id="XP_018003580.1">
    <property type="nucleotide sequence ID" value="XM_018147223.1"/>
</dbReference>
<dbReference type="STRING" id="1664694.A0A0N1HF11"/>
<evidence type="ECO:0000313" key="3">
    <source>
        <dbReference type="Proteomes" id="UP000038010"/>
    </source>
</evidence>
<feature type="compositionally biased region" description="Low complexity" evidence="1">
    <location>
        <begin position="332"/>
        <end position="347"/>
    </location>
</feature>
<comment type="caution">
    <text evidence="2">The sequence shown here is derived from an EMBL/GenBank/DDBJ whole genome shotgun (WGS) entry which is preliminary data.</text>
</comment>
<dbReference type="GeneID" id="28739103"/>
<organism evidence="2 3">
    <name type="scientific">Cyphellophora attinorum</name>
    <dbReference type="NCBI Taxonomy" id="1664694"/>
    <lineage>
        <taxon>Eukaryota</taxon>
        <taxon>Fungi</taxon>
        <taxon>Dikarya</taxon>
        <taxon>Ascomycota</taxon>
        <taxon>Pezizomycotina</taxon>
        <taxon>Eurotiomycetes</taxon>
        <taxon>Chaetothyriomycetidae</taxon>
        <taxon>Chaetothyriales</taxon>
        <taxon>Cyphellophoraceae</taxon>
        <taxon>Cyphellophora</taxon>
    </lineage>
</organism>
<feature type="region of interest" description="Disordered" evidence="1">
    <location>
        <begin position="645"/>
        <end position="737"/>
    </location>
</feature>
<dbReference type="EMBL" id="LFJN01000005">
    <property type="protein sequence ID" value="KPI43617.1"/>
    <property type="molecule type" value="Genomic_DNA"/>
</dbReference>
<accession>A0A0N1HF11</accession>
<protein>
    <recommendedName>
        <fullName evidence="4">PH domain-containing protein</fullName>
    </recommendedName>
</protein>
<dbReference type="AlphaFoldDB" id="A0A0N1HF11"/>
<feature type="region of interest" description="Disordered" evidence="1">
    <location>
        <begin position="324"/>
        <end position="411"/>
    </location>
</feature>